<keyword evidence="2" id="KW-1133">Transmembrane helix</keyword>
<protein>
    <submittedName>
        <fullName evidence="5">SGNH/GDSL hydrolase family protein</fullName>
    </submittedName>
</protein>
<accession>A0ABZ2TM17</accession>
<evidence type="ECO:0000313" key="5">
    <source>
        <dbReference type="EMBL" id="WYK19495.1"/>
    </source>
</evidence>
<dbReference type="NCBIfam" id="TIGR03370">
    <property type="entry name" value="VPLPA-CTERM"/>
    <property type="match status" value="1"/>
</dbReference>
<dbReference type="RefSeq" id="WP_317056191.1">
    <property type="nucleotide sequence ID" value="NZ_CP146606.1"/>
</dbReference>
<keyword evidence="6" id="KW-1185">Reference proteome</keyword>
<gene>
    <name evidence="5" type="ORF">RZS32_006435</name>
</gene>
<evidence type="ECO:0000313" key="6">
    <source>
        <dbReference type="Proteomes" id="UP001281305"/>
    </source>
</evidence>
<feature type="signal peptide" evidence="3">
    <location>
        <begin position="1"/>
        <end position="20"/>
    </location>
</feature>
<dbReference type="PANTHER" id="PTHR45648">
    <property type="entry name" value="GDSL LIPASE/ACYLHYDROLASE FAMILY PROTEIN (AFU_ORTHOLOGUE AFUA_4G14700)"/>
    <property type="match status" value="1"/>
</dbReference>
<dbReference type="EMBL" id="CP146606">
    <property type="protein sequence ID" value="WYK19495.1"/>
    <property type="molecule type" value="Genomic_DNA"/>
</dbReference>
<keyword evidence="2" id="KW-0812">Transmembrane</keyword>
<dbReference type="Pfam" id="PF07589">
    <property type="entry name" value="PEP-CTERM"/>
    <property type="match status" value="1"/>
</dbReference>
<keyword evidence="1 5" id="KW-0378">Hydrolase</keyword>
<proteinExistence type="predicted"/>
<dbReference type="Gene3D" id="3.40.50.1110">
    <property type="entry name" value="SGNH hydrolase"/>
    <property type="match status" value="1"/>
</dbReference>
<reference evidence="5 6" key="1">
    <citation type="submission" date="2024-02" db="EMBL/GenBank/DDBJ databases">
        <title>Roseovarius strain W115 nov., isolated from a marine algae.</title>
        <authorList>
            <person name="Lee M.W."/>
            <person name="Lee J.K."/>
            <person name="Kim J.M."/>
            <person name="Choi D.G."/>
            <person name="Baek J.H."/>
            <person name="Bayburt H."/>
            <person name="Jung J.J."/>
            <person name="Han D.M."/>
            <person name="Jeon C.O."/>
        </authorList>
    </citation>
    <scope>NUCLEOTIDE SEQUENCE [LARGE SCALE GENOMIC DNA]</scope>
    <source>
        <strain evidence="5 6">W115</strain>
    </source>
</reference>
<evidence type="ECO:0000256" key="1">
    <source>
        <dbReference type="ARBA" id="ARBA00022801"/>
    </source>
</evidence>
<organism evidence="5 6">
    <name type="scientific">Roseovarius rhodophyticola</name>
    <dbReference type="NCBI Taxonomy" id="3080827"/>
    <lineage>
        <taxon>Bacteria</taxon>
        <taxon>Pseudomonadati</taxon>
        <taxon>Pseudomonadota</taxon>
        <taxon>Alphaproteobacteria</taxon>
        <taxon>Rhodobacterales</taxon>
        <taxon>Roseobacteraceae</taxon>
        <taxon>Roseovarius</taxon>
    </lineage>
</organism>
<evidence type="ECO:0000256" key="2">
    <source>
        <dbReference type="SAM" id="Phobius"/>
    </source>
</evidence>
<keyword evidence="3" id="KW-0732">Signal</keyword>
<dbReference type="Pfam" id="PF00657">
    <property type="entry name" value="Lipase_GDSL"/>
    <property type="match status" value="1"/>
</dbReference>
<dbReference type="InterPro" id="IPR013424">
    <property type="entry name" value="Ice-binding_C"/>
</dbReference>
<feature type="chain" id="PRO_5045899480" evidence="3">
    <location>
        <begin position="21"/>
        <end position="370"/>
    </location>
</feature>
<feature type="transmembrane region" description="Helical" evidence="2">
    <location>
        <begin position="345"/>
        <end position="365"/>
    </location>
</feature>
<keyword evidence="2" id="KW-0472">Membrane</keyword>
<dbReference type="GO" id="GO:0016787">
    <property type="term" value="F:hydrolase activity"/>
    <property type="evidence" value="ECO:0007669"/>
    <property type="project" value="UniProtKB-KW"/>
</dbReference>
<dbReference type="Proteomes" id="UP001281305">
    <property type="component" value="Chromosome"/>
</dbReference>
<dbReference type="InterPro" id="IPR051058">
    <property type="entry name" value="GDSL_Est/Lipase"/>
</dbReference>
<sequence length="370" mass="37769">MKIITLALGLGLTLSTSAFATPITDPFTSFFSFGDSLTDDGKLGLLAPPSLGGRFSNGPTYAEIIADDFEANGHDTGNLALGGATAGDTNLSPIPGAPLNTFGSQIGVFADALGLAGPGDTPNPLITGLAPAPTFDTAPPNTGSNPLLSVFFGANDLFQAFEVAGSGAIEPADIPSFLTNAAFAAADAVETGIRTLNSLDSSLFDDFLVVGLPDLGVTPAFLGNASATDVTNAFNFRLTQNLMSLSDDDIKVIGYDPNVALNAIIDDANFNNGDVFGITNVSTPCTASFSAALLVPPSQVSQIPSCLDDGIDPNTLLFGDSVHPNAVAQALLASELRGQIDIAPVPLPASLPLLLFGIAGIGFVARRRRA</sequence>
<evidence type="ECO:0000259" key="4">
    <source>
        <dbReference type="Pfam" id="PF07589"/>
    </source>
</evidence>
<name>A0ABZ2TM17_9RHOB</name>
<evidence type="ECO:0000256" key="3">
    <source>
        <dbReference type="SAM" id="SignalP"/>
    </source>
</evidence>
<feature type="domain" description="Ice-binding protein C-terminal" evidence="4">
    <location>
        <begin position="344"/>
        <end position="368"/>
    </location>
</feature>
<dbReference type="InterPro" id="IPR036514">
    <property type="entry name" value="SGNH_hydro_sf"/>
</dbReference>
<dbReference type="InterPro" id="IPR022472">
    <property type="entry name" value="VPLPA-CTERM"/>
</dbReference>
<dbReference type="PANTHER" id="PTHR45648:SF22">
    <property type="entry name" value="GDSL LIPASE_ACYLHYDROLASE FAMILY PROTEIN (AFU_ORTHOLOGUE AFUA_4G14700)"/>
    <property type="match status" value="1"/>
</dbReference>
<dbReference type="InterPro" id="IPR001087">
    <property type="entry name" value="GDSL"/>
</dbReference>
<dbReference type="SUPFAM" id="SSF52266">
    <property type="entry name" value="SGNH hydrolase"/>
    <property type="match status" value="1"/>
</dbReference>